<dbReference type="Proteomes" id="UP000438429">
    <property type="component" value="Unassembled WGS sequence"/>
</dbReference>
<proteinExistence type="predicted"/>
<organism evidence="2 3">
    <name type="scientific">Scophthalmus maximus</name>
    <name type="common">Turbot</name>
    <name type="synonym">Psetta maxima</name>
    <dbReference type="NCBI Taxonomy" id="52904"/>
    <lineage>
        <taxon>Eukaryota</taxon>
        <taxon>Metazoa</taxon>
        <taxon>Chordata</taxon>
        <taxon>Craniata</taxon>
        <taxon>Vertebrata</taxon>
        <taxon>Euteleostomi</taxon>
        <taxon>Actinopterygii</taxon>
        <taxon>Neopterygii</taxon>
        <taxon>Teleostei</taxon>
        <taxon>Neoteleostei</taxon>
        <taxon>Acanthomorphata</taxon>
        <taxon>Carangaria</taxon>
        <taxon>Pleuronectiformes</taxon>
        <taxon>Pleuronectoidei</taxon>
        <taxon>Scophthalmidae</taxon>
        <taxon>Scophthalmus</taxon>
    </lineage>
</organism>
<evidence type="ECO:0000313" key="2">
    <source>
        <dbReference type="EMBL" id="KAF0037070.1"/>
    </source>
</evidence>
<feature type="compositionally biased region" description="Basic and acidic residues" evidence="1">
    <location>
        <begin position="1"/>
        <end position="10"/>
    </location>
</feature>
<dbReference type="EMBL" id="VEVO01000009">
    <property type="protein sequence ID" value="KAF0037070.1"/>
    <property type="molecule type" value="Genomic_DNA"/>
</dbReference>
<dbReference type="AlphaFoldDB" id="A0A6A4SZ21"/>
<protein>
    <submittedName>
        <fullName evidence="2">Uncharacterized protein</fullName>
    </submittedName>
</protein>
<feature type="region of interest" description="Disordered" evidence="1">
    <location>
        <begin position="1"/>
        <end position="32"/>
    </location>
</feature>
<reference evidence="2 3" key="1">
    <citation type="submission" date="2019-06" db="EMBL/GenBank/DDBJ databases">
        <title>Draft genomes of female and male turbot (Scophthalmus maximus).</title>
        <authorList>
            <person name="Xu H."/>
            <person name="Xu X.-W."/>
            <person name="Shao C."/>
            <person name="Chen S."/>
        </authorList>
    </citation>
    <scope>NUCLEOTIDE SEQUENCE [LARGE SCALE GENOMIC DNA]</scope>
    <source>
        <strain evidence="2">Ysfricsl-2016a</strain>
        <tissue evidence="2">Blood</tissue>
    </source>
</reference>
<evidence type="ECO:0000313" key="3">
    <source>
        <dbReference type="Proteomes" id="UP000438429"/>
    </source>
</evidence>
<sequence length="113" mass="12621">MTRFNERGVERNPAVSETDPRPSPKPSADTLHELPCCREVQEIAPFGRWPPASRPVRREKQSGVSWRWRKTTAVCDHKSADTDASYPIQQAFLLMGTSAGPTLTDVDSQLEGK</sequence>
<accession>A0A6A4SZ21</accession>
<gene>
    <name evidence="2" type="ORF">F2P81_009944</name>
</gene>
<comment type="caution">
    <text evidence="2">The sequence shown here is derived from an EMBL/GenBank/DDBJ whole genome shotgun (WGS) entry which is preliminary data.</text>
</comment>
<evidence type="ECO:0000256" key="1">
    <source>
        <dbReference type="SAM" id="MobiDB-lite"/>
    </source>
</evidence>
<name>A0A6A4SZ21_SCOMX</name>